<gene>
    <name evidence="5" type="ORF">GGR16_002568</name>
</gene>
<evidence type="ECO:0000313" key="6">
    <source>
        <dbReference type="Proteomes" id="UP000577362"/>
    </source>
</evidence>
<dbReference type="Pfam" id="PF13510">
    <property type="entry name" value="Fer2_4"/>
    <property type="match status" value="1"/>
</dbReference>
<dbReference type="Gene3D" id="1.10.10.1100">
    <property type="entry name" value="BFD-like [2Fe-2S]-binding domain"/>
    <property type="match status" value="1"/>
</dbReference>
<evidence type="ECO:0000259" key="2">
    <source>
        <dbReference type="Pfam" id="PF01266"/>
    </source>
</evidence>
<dbReference type="SUPFAM" id="SSF51905">
    <property type="entry name" value="FAD/NAD(P)-binding domain"/>
    <property type="match status" value="2"/>
</dbReference>
<reference evidence="5 6" key="1">
    <citation type="submission" date="2020-08" db="EMBL/GenBank/DDBJ databases">
        <title>Genomic Encyclopedia of Type Strains, Phase IV (KMG-IV): sequencing the most valuable type-strain genomes for metagenomic binning, comparative biology and taxonomic classification.</title>
        <authorList>
            <person name="Goeker M."/>
        </authorList>
    </citation>
    <scope>NUCLEOTIDE SEQUENCE [LARGE SCALE GENOMIC DNA]</scope>
    <source>
        <strain evidence="5 6">DSM 103737</strain>
    </source>
</reference>
<dbReference type="InterPro" id="IPR042204">
    <property type="entry name" value="2Fe-2S-bd_N"/>
</dbReference>
<feature type="domain" description="FAD dependent oxidoreductase" evidence="2">
    <location>
        <begin position="588"/>
        <end position="942"/>
    </location>
</feature>
<evidence type="ECO:0000313" key="5">
    <source>
        <dbReference type="EMBL" id="MBB4017539.1"/>
    </source>
</evidence>
<feature type="domain" description="BFD-like [2Fe-2S]-binding" evidence="3">
    <location>
        <begin position="480"/>
        <end position="530"/>
    </location>
</feature>
<proteinExistence type="predicted"/>
<dbReference type="Pfam" id="PF01266">
    <property type="entry name" value="DAO"/>
    <property type="match status" value="1"/>
</dbReference>
<evidence type="ECO:0000259" key="4">
    <source>
        <dbReference type="Pfam" id="PF07992"/>
    </source>
</evidence>
<dbReference type="SUPFAM" id="SSF54292">
    <property type="entry name" value="2Fe-2S ferredoxin-like"/>
    <property type="match status" value="1"/>
</dbReference>
<feature type="domain" description="FAD/NAD(P)-binding" evidence="4">
    <location>
        <begin position="110"/>
        <end position="426"/>
    </location>
</feature>
<dbReference type="PRINTS" id="PR00411">
    <property type="entry name" value="PNDRDTASEI"/>
</dbReference>
<dbReference type="InterPro" id="IPR036010">
    <property type="entry name" value="2Fe-2S_ferredoxin-like_sf"/>
</dbReference>
<dbReference type="Gene3D" id="3.30.9.10">
    <property type="entry name" value="D-Amino Acid Oxidase, subunit A, domain 2"/>
    <property type="match status" value="1"/>
</dbReference>
<dbReference type="GO" id="GO:0051536">
    <property type="term" value="F:iron-sulfur cluster binding"/>
    <property type="evidence" value="ECO:0007669"/>
    <property type="project" value="InterPro"/>
</dbReference>
<protein>
    <submittedName>
        <fullName evidence="5">Glycine/D-amino acid oxidase-like deaminating enzyme</fullName>
    </submittedName>
</protein>
<comment type="caution">
    <text evidence="5">The sequence shown here is derived from an EMBL/GenBank/DDBJ whole genome shotgun (WGS) entry which is preliminary data.</text>
</comment>
<dbReference type="InterPro" id="IPR023753">
    <property type="entry name" value="FAD/NAD-binding_dom"/>
</dbReference>
<dbReference type="InterPro" id="IPR007419">
    <property type="entry name" value="BFD-like_2Fe2S-bd_dom"/>
</dbReference>
<dbReference type="GO" id="GO:0016491">
    <property type="term" value="F:oxidoreductase activity"/>
    <property type="evidence" value="ECO:0007669"/>
    <property type="project" value="UniProtKB-KW"/>
</dbReference>
<dbReference type="PANTHER" id="PTHR42949:SF3">
    <property type="entry name" value="ANAEROBIC GLYCEROL-3-PHOSPHATE DEHYDROGENASE SUBUNIT B"/>
    <property type="match status" value="1"/>
</dbReference>
<evidence type="ECO:0000259" key="3">
    <source>
        <dbReference type="Pfam" id="PF04324"/>
    </source>
</evidence>
<dbReference type="Pfam" id="PF07992">
    <property type="entry name" value="Pyr_redox_2"/>
    <property type="match status" value="1"/>
</dbReference>
<dbReference type="CDD" id="cd19946">
    <property type="entry name" value="GlpA-like_Fer2_BFD-like"/>
    <property type="match status" value="1"/>
</dbReference>
<dbReference type="Proteomes" id="UP000577362">
    <property type="component" value="Unassembled WGS sequence"/>
</dbReference>
<evidence type="ECO:0000256" key="1">
    <source>
        <dbReference type="ARBA" id="ARBA00023002"/>
    </source>
</evidence>
<keyword evidence="1" id="KW-0560">Oxidoreductase</keyword>
<name>A0A840C211_9HYPH</name>
<dbReference type="PRINTS" id="PR00368">
    <property type="entry name" value="FADPNR"/>
</dbReference>
<keyword evidence="6" id="KW-1185">Reference proteome</keyword>
<dbReference type="Gene3D" id="3.10.20.440">
    <property type="entry name" value="2Fe-2S iron-sulphur cluster binding domain, sarcosine oxidase, alpha subunit, N-terminal domain"/>
    <property type="match status" value="1"/>
</dbReference>
<dbReference type="Pfam" id="PF04324">
    <property type="entry name" value="Fer2_BFD"/>
    <property type="match status" value="1"/>
</dbReference>
<dbReference type="InterPro" id="IPR036188">
    <property type="entry name" value="FAD/NAD-bd_sf"/>
</dbReference>
<dbReference type="PANTHER" id="PTHR42949">
    <property type="entry name" value="ANAEROBIC GLYCEROL-3-PHOSPHATE DEHYDROGENASE SUBUNIT B"/>
    <property type="match status" value="1"/>
</dbReference>
<dbReference type="AlphaFoldDB" id="A0A840C211"/>
<accession>A0A840C211</accession>
<sequence>MGSTEEAITIRFDGRDLPARAGETIAAALFANGLNTTCRGKDGAPRGPFCGMGVCHDCLVTVDGRASQRACLVKAAAGMIVASQPAIPDVSTGTDLAAVPRAALPEEEVDILVIGAGPGGLSAAEVAARGGASVLVVDERPMPGGQYFKQPASSGSAPPEGPDAQARAGAALITAASEAGAELRGDTLLWGAFREDERLVIGYLREGRAGYVRPRILVIATGAFEQPRPFPGWTLPGVMTTGAAQTLVRSYGVAPGERILVAGNGPLNLQVAAELARGGAHVVAVAEAAPAPWTRPGEAMALMRAEPSLAVAGLRQLATLKRHGVPVLWRARLARVEGEGRARRAVLVGAKGEERPFAVDAVCIGERFAPANELPRLLGCAHTVSADGFPHLEVMRDDTGATSLADIFVVGEAGAFGGAHIAMAQGRLTGAESLRRLGRGTGDDQAARRRLGRHRRFQKALWRLFAAEEPGLADADNNTILCRCEAVTRAALQETAAEASAGDLATLKRLTRAGMGRCQGRYCTPRLAAFLMPPKEEAGFLAPQMPLRPVPLAALAVEKPEWGGHKRVLLPPSQPRTGLPPLDVTAADTVIVGAGIAGLSTALFLARAGREVVVLDRGRPNGQASGGNAGSLHAQLLSFDHGARAEGGGSPAARTLPLQLQSISLWQELARETTRDIEVKITGGLMMAETEEQLAFLVGKTLIERAQGVDCDVIDAATLRRLEPALDERFIGAAYCPQEGKINPLVATQAVLDLALAAGAKVVSDTEVTGIEADGSDYHVRTNRGTIHAGRIVNAAGAFAGEIGRMAGITVPVFGAPLQMIVTEAVAPLVSHLVAHADRHLTLKQAANGNVIIGGGWTAGLDPVHRRPRPLRASLEGNLWVAQHVVPALRRLNVIRSWAAMNINIDGAPILGEHPARPGFFNAVTSNGYTLGPMVGRITADLITRGRTDQDVAAFSIARFGT</sequence>
<dbReference type="RefSeq" id="WP_183316837.1">
    <property type="nucleotide sequence ID" value="NZ_JACIEN010000002.1"/>
</dbReference>
<dbReference type="EMBL" id="JACIEN010000002">
    <property type="protein sequence ID" value="MBB4017539.1"/>
    <property type="molecule type" value="Genomic_DNA"/>
</dbReference>
<dbReference type="Gene3D" id="3.50.50.60">
    <property type="entry name" value="FAD/NAD(P)-binding domain"/>
    <property type="match status" value="3"/>
</dbReference>
<dbReference type="InterPro" id="IPR006076">
    <property type="entry name" value="FAD-dep_OxRdtase"/>
</dbReference>
<dbReference type="InterPro" id="IPR041854">
    <property type="entry name" value="BFD-like_2Fe2S-bd_dom_sf"/>
</dbReference>
<organism evidence="5 6">
    <name type="scientific">Chelatococcus caeni</name>
    <dbReference type="NCBI Taxonomy" id="1348468"/>
    <lineage>
        <taxon>Bacteria</taxon>
        <taxon>Pseudomonadati</taxon>
        <taxon>Pseudomonadota</taxon>
        <taxon>Alphaproteobacteria</taxon>
        <taxon>Hyphomicrobiales</taxon>
        <taxon>Chelatococcaceae</taxon>
        <taxon>Chelatococcus</taxon>
    </lineage>
</organism>
<dbReference type="InterPro" id="IPR051691">
    <property type="entry name" value="Metab_Enz_Cyan_OpOx_G3PDH"/>
</dbReference>